<protein>
    <recommendedName>
        <fullName evidence="12">Mannosyltransferase</fullName>
        <ecNumber evidence="12">2.4.1.-</ecNumber>
    </recommendedName>
</protein>
<keyword evidence="4" id="KW-0337">GPI-anchor biosynthesis</keyword>
<comment type="similarity">
    <text evidence="3">Belongs to the glycosyltransferase 22 family. PIGB subfamily.</text>
</comment>
<evidence type="ECO:0000256" key="2">
    <source>
        <dbReference type="ARBA" id="ARBA00004687"/>
    </source>
</evidence>
<dbReference type="EMBL" id="JAWHQM010000012">
    <property type="protein sequence ID" value="KAK5629614.1"/>
    <property type="molecule type" value="Genomic_DNA"/>
</dbReference>
<comment type="caution">
    <text evidence="13">The sequence shown here is derived from an EMBL/GenBank/DDBJ whole genome shotgun (WGS) entry which is preliminary data.</text>
</comment>
<proteinExistence type="inferred from homology"/>
<evidence type="ECO:0000256" key="6">
    <source>
        <dbReference type="ARBA" id="ARBA00022679"/>
    </source>
</evidence>
<evidence type="ECO:0000256" key="5">
    <source>
        <dbReference type="ARBA" id="ARBA00022676"/>
    </source>
</evidence>
<keyword evidence="7 12" id="KW-0812">Transmembrane</keyword>
<feature type="transmembrane region" description="Helical" evidence="12">
    <location>
        <begin position="361"/>
        <end position="379"/>
    </location>
</feature>
<evidence type="ECO:0000256" key="4">
    <source>
        <dbReference type="ARBA" id="ARBA00022502"/>
    </source>
</evidence>
<keyword evidence="8 12" id="KW-0256">Endoplasmic reticulum</keyword>
<keyword evidence="5 12" id="KW-0328">Glycosyltransferase</keyword>
<evidence type="ECO:0000256" key="8">
    <source>
        <dbReference type="ARBA" id="ARBA00022824"/>
    </source>
</evidence>
<evidence type="ECO:0000256" key="11">
    <source>
        <dbReference type="ARBA" id="ARBA00024708"/>
    </source>
</evidence>
<dbReference type="EC" id="2.4.1.-" evidence="12"/>
<keyword evidence="14" id="KW-1185">Reference proteome</keyword>
<dbReference type="Proteomes" id="UP001305414">
    <property type="component" value="Unassembled WGS sequence"/>
</dbReference>
<keyword evidence="10 12" id="KW-0472">Membrane</keyword>
<gene>
    <name evidence="13" type="ORF">RRF57_005329</name>
</gene>
<dbReference type="PANTHER" id="PTHR22760:SF4">
    <property type="entry name" value="GPI MANNOSYLTRANSFERASE 3"/>
    <property type="match status" value="1"/>
</dbReference>
<dbReference type="Pfam" id="PF03901">
    <property type="entry name" value="Glyco_transf_22"/>
    <property type="match status" value="1"/>
</dbReference>
<evidence type="ECO:0000256" key="3">
    <source>
        <dbReference type="ARBA" id="ARBA00006065"/>
    </source>
</evidence>
<comment type="pathway">
    <text evidence="2">Glycolipid biosynthesis; glycosylphosphatidylinositol-anchor biosynthesis.</text>
</comment>
<dbReference type="InterPro" id="IPR005599">
    <property type="entry name" value="GPI_mannosylTrfase"/>
</dbReference>
<keyword evidence="6" id="KW-0808">Transferase</keyword>
<dbReference type="GO" id="GO:0000026">
    <property type="term" value="F:alpha-1,2-mannosyltransferase activity"/>
    <property type="evidence" value="ECO:0007669"/>
    <property type="project" value="TreeGrafter"/>
</dbReference>
<sequence>MSPKKVLEKKASSANDNLKQDVNVAALISQQGRDVLSVIFAARFANSLCVRTFFQPDEYFQVLEPAWQLIYGENSGAWLTWEWRHALRSSIHPTILALGYFIVDSFWASYNVPTIKAKWLLMAPKMLQAVFAALSDWYTWKLAGKLYGPSSAAAWSVFVMALTNPWQWYTATRTFSNCIETMLTAMALYYWPWELLGTESSQKNESEDSPVLLNTRKQVNSFRLSLLLAAFAVLLRPTNIFIWVAVCTLMLTRFTLSGSSPLDRRVLFILFREALICGSIALSVSLVCDRQYFGEWKFPPFSWLYFNVTKDLAKFYGQNDWHYYLSQGIPLLCTTLTPFVLQGLIKSLDAEPSFSVTTSNTLKTLSFIILTTISTLSLVSHKEIRFIQPLLPALHILAAPYATSFFTTLPVSGVTTCPPPALGWKRKPLLAGILLINIVIGGYLSWFHAAAPIQVMSFLRGEFERVHPEYLNFSRAYLNATFHSEDGINQPQELFALFLTPCHATPWRSHLIYPALTARALTCEPPLDTDPDSPQRFAYQDETRRFYADPVGFLAKEIWPRAAPGEHMARYIVGFEGIETPLRMYFDSDGPGSRHQIQPREVWSAWNGLFTDDERKSGRLVVWETGFYDD</sequence>
<dbReference type="AlphaFoldDB" id="A0AAN7UXU7"/>
<evidence type="ECO:0000313" key="13">
    <source>
        <dbReference type="EMBL" id="KAK5629614.1"/>
    </source>
</evidence>
<evidence type="ECO:0000256" key="1">
    <source>
        <dbReference type="ARBA" id="ARBA00004477"/>
    </source>
</evidence>
<feature type="transmembrane region" description="Helical" evidence="12">
    <location>
        <begin position="429"/>
        <end position="451"/>
    </location>
</feature>
<dbReference type="GO" id="GO:0005789">
    <property type="term" value="C:endoplasmic reticulum membrane"/>
    <property type="evidence" value="ECO:0007669"/>
    <property type="project" value="UniProtKB-SubCell"/>
</dbReference>
<organism evidence="13 14">
    <name type="scientific">Xylaria bambusicola</name>
    <dbReference type="NCBI Taxonomy" id="326684"/>
    <lineage>
        <taxon>Eukaryota</taxon>
        <taxon>Fungi</taxon>
        <taxon>Dikarya</taxon>
        <taxon>Ascomycota</taxon>
        <taxon>Pezizomycotina</taxon>
        <taxon>Sordariomycetes</taxon>
        <taxon>Xylariomycetidae</taxon>
        <taxon>Xylariales</taxon>
        <taxon>Xylariaceae</taxon>
        <taxon>Xylaria</taxon>
    </lineage>
</organism>
<feature type="transmembrane region" description="Helical" evidence="12">
    <location>
        <begin position="321"/>
        <end position="341"/>
    </location>
</feature>
<dbReference type="PANTHER" id="PTHR22760">
    <property type="entry name" value="GLYCOSYLTRANSFERASE"/>
    <property type="match status" value="1"/>
</dbReference>
<accession>A0AAN7UXU7</accession>
<feature type="transmembrane region" description="Helical" evidence="12">
    <location>
        <begin position="266"/>
        <end position="288"/>
    </location>
</feature>
<comment type="subcellular location">
    <subcellularLocation>
        <location evidence="1 12">Endoplasmic reticulum membrane</location>
        <topology evidence="1 12">Multi-pass membrane protein</topology>
    </subcellularLocation>
</comment>
<evidence type="ECO:0000256" key="7">
    <source>
        <dbReference type="ARBA" id="ARBA00022692"/>
    </source>
</evidence>
<reference evidence="13 14" key="1">
    <citation type="submission" date="2023-10" db="EMBL/GenBank/DDBJ databases">
        <title>Draft genome sequence of Xylaria bambusicola isolate GMP-LS, the root and basal stem rot pathogen of sugarcane in Indonesia.</title>
        <authorList>
            <person name="Selvaraj P."/>
            <person name="Muralishankar V."/>
            <person name="Muruganantham S."/>
            <person name="Sp S."/>
            <person name="Haryani S."/>
            <person name="Lau K.J.X."/>
            <person name="Naqvi N.I."/>
        </authorList>
    </citation>
    <scope>NUCLEOTIDE SEQUENCE [LARGE SCALE GENOMIC DNA]</scope>
    <source>
        <strain evidence="13">GMP-LS</strain>
    </source>
</reference>
<evidence type="ECO:0000256" key="9">
    <source>
        <dbReference type="ARBA" id="ARBA00022989"/>
    </source>
</evidence>
<feature type="transmembrane region" description="Helical" evidence="12">
    <location>
        <begin position="224"/>
        <end position="246"/>
    </location>
</feature>
<keyword evidence="9 12" id="KW-1133">Transmembrane helix</keyword>
<dbReference type="GO" id="GO:0006506">
    <property type="term" value="P:GPI anchor biosynthetic process"/>
    <property type="evidence" value="ECO:0007669"/>
    <property type="project" value="UniProtKB-KW"/>
</dbReference>
<evidence type="ECO:0000256" key="10">
    <source>
        <dbReference type="ARBA" id="ARBA00023136"/>
    </source>
</evidence>
<name>A0AAN7UXU7_9PEZI</name>
<feature type="transmembrane region" description="Helical" evidence="12">
    <location>
        <begin position="391"/>
        <end position="409"/>
    </location>
</feature>
<comment type="function">
    <text evidence="11">Mannosyltransferase involved in glycosylphosphatidylinositol-anchor biosynthesis. Transfers the third mannose to Man2-GlcN-acyl-PI during GPI precursor assembly.</text>
</comment>
<evidence type="ECO:0000313" key="14">
    <source>
        <dbReference type="Proteomes" id="UP001305414"/>
    </source>
</evidence>
<evidence type="ECO:0000256" key="12">
    <source>
        <dbReference type="RuleBase" id="RU363075"/>
    </source>
</evidence>